<evidence type="ECO:0000313" key="1">
    <source>
        <dbReference type="EMBL" id="KAH3879630.1"/>
    </source>
</evidence>
<protein>
    <submittedName>
        <fullName evidence="1">Uncharacterized protein</fullName>
    </submittedName>
</protein>
<dbReference type="AlphaFoldDB" id="A0A9D4RUU1"/>
<keyword evidence="2" id="KW-1185">Reference proteome</keyword>
<gene>
    <name evidence="1" type="ORF">DPMN_003536</name>
</gene>
<organism evidence="1 2">
    <name type="scientific">Dreissena polymorpha</name>
    <name type="common">Zebra mussel</name>
    <name type="synonym">Mytilus polymorpha</name>
    <dbReference type="NCBI Taxonomy" id="45954"/>
    <lineage>
        <taxon>Eukaryota</taxon>
        <taxon>Metazoa</taxon>
        <taxon>Spiralia</taxon>
        <taxon>Lophotrochozoa</taxon>
        <taxon>Mollusca</taxon>
        <taxon>Bivalvia</taxon>
        <taxon>Autobranchia</taxon>
        <taxon>Heteroconchia</taxon>
        <taxon>Euheterodonta</taxon>
        <taxon>Imparidentia</taxon>
        <taxon>Neoheterodontei</taxon>
        <taxon>Myida</taxon>
        <taxon>Dreissenoidea</taxon>
        <taxon>Dreissenidae</taxon>
        <taxon>Dreissena</taxon>
    </lineage>
</organism>
<reference evidence="1" key="1">
    <citation type="journal article" date="2019" name="bioRxiv">
        <title>The Genome of the Zebra Mussel, Dreissena polymorpha: A Resource for Invasive Species Research.</title>
        <authorList>
            <person name="McCartney M.A."/>
            <person name="Auch B."/>
            <person name="Kono T."/>
            <person name="Mallez S."/>
            <person name="Zhang Y."/>
            <person name="Obille A."/>
            <person name="Becker A."/>
            <person name="Abrahante J.E."/>
            <person name="Garbe J."/>
            <person name="Badalamenti J.P."/>
            <person name="Herman A."/>
            <person name="Mangelson H."/>
            <person name="Liachko I."/>
            <person name="Sullivan S."/>
            <person name="Sone E.D."/>
            <person name="Koren S."/>
            <person name="Silverstein K.A.T."/>
            <person name="Beckman K.B."/>
            <person name="Gohl D.M."/>
        </authorList>
    </citation>
    <scope>NUCLEOTIDE SEQUENCE</scope>
    <source>
        <strain evidence="1">Duluth1</strain>
        <tissue evidence="1">Whole animal</tissue>
    </source>
</reference>
<reference evidence="1" key="2">
    <citation type="submission" date="2020-11" db="EMBL/GenBank/DDBJ databases">
        <authorList>
            <person name="McCartney M.A."/>
            <person name="Auch B."/>
            <person name="Kono T."/>
            <person name="Mallez S."/>
            <person name="Becker A."/>
            <person name="Gohl D.M."/>
            <person name="Silverstein K.A.T."/>
            <person name="Koren S."/>
            <person name="Bechman K.B."/>
            <person name="Herman A."/>
            <person name="Abrahante J.E."/>
            <person name="Garbe J."/>
        </authorList>
    </citation>
    <scope>NUCLEOTIDE SEQUENCE</scope>
    <source>
        <strain evidence="1">Duluth1</strain>
        <tissue evidence="1">Whole animal</tissue>
    </source>
</reference>
<sequence>MHGTVISITKINELSLSSFSFAWAVVDGKVGGDVENSWKTRKVKGTLAFLFRSDDSVA</sequence>
<dbReference type="EMBL" id="JAIWYP010000001">
    <property type="protein sequence ID" value="KAH3879630.1"/>
    <property type="molecule type" value="Genomic_DNA"/>
</dbReference>
<proteinExistence type="predicted"/>
<accession>A0A9D4RUU1</accession>
<evidence type="ECO:0000313" key="2">
    <source>
        <dbReference type="Proteomes" id="UP000828390"/>
    </source>
</evidence>
<name>A0A9D4RUU1_DREPO</name>
<comment type="caution">
    <text evidence="1">The sequence shown here is derived from an EMBL/GenBank/DDBJ whole genome shotgun (WGS) entry which is preliminary data.</text>
</comment>
<dbReference type="Proteomes" id="UP000828390">
    <property type="component" value="Unassembled WGS sequence"/>
</dbReference>